<dbReference type="SUPFAM" id="SSF53474">
    <property type="entry name" value="alpha/beta-Hydrolases"/>
    <property type="match status" value="1"/>
</dbReference>
<dbReference type="InterPro" id="IPR029058">
    <property type="entry name" value="AB_hydrolase_fold"/>
</dbReference>
<evidence type="ECO:0000313" key="2">
    <source>
        <dbReference type="Proteomes" id="UP000198634"/>
    </source>
</evidence>
<gene>
    <name evidence="1" type="ORF">SAMN04488092_10534</name>
</gene>
<accession>A0A1H9EG44</accession>
<name>A0A1H9EG44_9RHOB</name>
<dbReference type="PANTHER" id="PTHR12277">
    <property type="entry name" value="ALPHA/BETA HYDROLASE DOMAIN-CONTAINING PROTEIN"/>
    <property type="match status" value="1"/>
</dbReference>
<evidence type="ECO:0008006" key="3">
    <source>
        <dbReference type="Google" id="ProtNLM"/>
    </source>
</evidence>
<dbReference type="PANTHER" id="PTHR12277:SF81">
    <property type="entry name" value="PROTEIN ABHD13"/>
    <property type="match status" value="1"/>
</dbReference>
<dbReference type="Gene3D" id="3.40.50.1820">
    <property type="entry name" value="alpha/beta hydrolase"/>
    <property type="match status" value="1"/>
</dbReference>
<protein>
    <recommendedName>
        <fullName evidence="3">Serine aminopeptidase S33 domain-containing protein</fullName>
    </recommendedName>
</protein>
<evidence type="ECO:0000313" key="1">
    <source>
        <dbReference type="EMBL" id="SEQ24527.1"/>
    </source>
</evidence>
<dbReference type="Proteomes" id="UP000198634">
    <property type="component" value="Unassembled WGS sequence"/>
</dbReference>
<keyword evidence="2" id="KW-1185">Reference proteome</keyword>
<dbReference type="STRING" id="657014.SAMN04488092_10534"/>
<reference evidence="1 2" key="1">
    <citation type="submission" date="2016-10" db="EMBL/GenBank/DDBJ databases">
        <authorList>
            <person name="de Groot N.N."/>
        </authorList>
    </citation>
    <scope>NUCLEOTIDE SEQUENCE [LARGE SCALE GENOMIC DNA]</scope>
    <source>
        <strain evidence="1 2">DSM 22007</strain>
    </source>
</reference>
<dbReference type="RefSeq" id="WP_090269513.1">
    <property type="nucleotide sequence ID" value="NZ_FOEP01000005.1"/>
</dbReference>
<dbReference type="AlphaFoldDB" id="A0A1H9EG44"/>
<dbReference type="OrthoDB" id="9798884at2"/>
<proteinExistence type="predicted"/>
<sequence>MRRVFVILTLMTLGFVALFGPVERMVVYPFSATRTAPEDARLREVSFETGDARLILWVADPAPGKPTVLYFHGNAGNLSDRAGRFRRFLDRGYGLIAPAYRGSSGSSGKPSEQAIATDMAAVYAARSQLIPGLTADHLVLYGESLGTGVAIAVAVSSRLDHPAALLLEAPYTSLPDVAANAYPPLAPLTRRMANQWNSLGRAGALNLPLLIIHGAKDTLIPIEQGRQIYSAAPSLKKRFLAIADAGHADLWRSDTLPDFWRFIDRYADK</sequence>
<organism evidence="1 2">
    <name type="scientific">Thalassovita taeanensis</name>
    <dbReference type="NCBI Taxonomy" id="657014"/>
    <lineage>
        <taxon>Bacteria</taxon>
        <taxon>Pseudomonadati</taxon>
        <taxon>Pseudomonadota</taxon>
        <taxon>Alphaproteobacteria</taxon>
        <taxon>Rhodobacterales</taxon>
        <taxon>Roseobacteraceae</taxon>
        <taxon>Thalassovita</taxon>
    </lineage>
</organism>
<dbReference type="EMBL" id="FOEP01000005">
    <property type="protein sequence ID" value="SEQ24527.1"/>
    <property type="molecule type" value="Genomic_DNA"/>
</dbReference>